<dbReference type="EMBL" id="JBBNAG010000003">
    <property type="protein sequence ID" value="KAK9148379.1"/>
    <property type="molecule type" value="Genomic_DNA"/>
</dbReference>
<protein>
    <submittedName>
        <fullName evidence="1">Uncharacterized protein</fullName>
    </submittedName>
</protein>
<comment type="caution">
    <text evidence="1">The sequence shown here is derived from an EMBL/GenBank/DDBJ whole genome shotgun (WGS) entry which is preliminary data.</text>
</comment>
<name>A0AAP0KAY9_9MAGN</name>
<proteinExistence type="predicted"/>
<gene>
    <name evidence="1" type="ORF">Scep_007136</name>
</gene>
<sequence length="66" mass="7477">MEFTSNAPFGSKTEAVKLVQSRGSSKRFVIVMKSSDAWGDGRRWGRVKMAYERSDSYSVTPNELEK</sequence>
<evidence type="ECO:0000313" key="1">
    <source>
        <dbReference type="EMBL" id="KAK9148379.1"/>
    </source>
</evidence>
<organism evidence="1 2">
    <name type="scientific">Stephania cephalantha</name>
    <dbReference type="NCBI Taxonomy" id="152367"/>
    <lineage>
        <taxon>Eukaryota</taxon>
        <taxon>Viridiplantae</taxon>
        <taxon>Streptophyta</taxon>
        <taxon>Embryophyta</taxon>
        <taxon>Tracheophyta</taxon>
        <taxon>Spermatophyta</taxon>
        <taxon>Magnoliopsida</taxon>
        <taxon>Ranunculales</taxon>
        <taxon>Menispermaceae</taxon>
        <taxon>Menispermoideae</taxon>
        <taxon>Cissampelideae</taxon>
        <taxon>Stephania</taxon>
    </lineage>
</organism>
<reference evidence="1 2" key="1">
    <citation type="submission" date="2024-01" db="EMBL/GenBank/DDBJ databases">
        <title>Genome assemblies of Stephania.</title>
        <authorList>
            <person name="Yang L."/>
        </authorList>
    </citation>
    <scope>NUCLEOTIDE SEQUENCE [LARGE SCALE GENOMIC DNA]</scope>
    <source>
        <strain evidence="1">JXDWG</strain>
        <tissue evidence="1">Leaf</tissue>
    </source>
</reference>
<accession>A0AAP0KAY9</accession>
<dbReference type="AlphaFoldDB" id="A0AAP0KAY9"/>
<evidence type="ECO:0000313" key="2">
    <source>
        <dbReference type="Proteomes" id="UP001419268"/>
    </source>
</evidence>
<dbReference type="Proteomes" id="UP001419268">
    <property type="component" value="Unassembled WGS sequence"/>
</dbReference>
<keyword evidence="2" id="KW-1185">Reference proteome</keyword>